<reference evidence="7" key="1">
    <citation type="submission" date="2018-06" db="EMBL/GenBank/DDBJ databases">
        <authorList>
            <person name="Zhirakovskaya E."/>
        </authorList>
    </citation>
    <scope>NUCLEOTIDE SEQUENCE</scope>
</reference>
<feature type="domain" description="Glucose-methanol-choline oxidoreductase C-terminal" evidence="6">
    <location>
        <begin position="373"/>
        <end position="495"/>
    </location>
</feature>
<protein>
    <recommendedName>
        <fullName evidence="8">Oxidoreductase, GMC family</fullName>
    </recommendedName>
</protein>
<feature type="domain" description="Glucose-methanol-choline oxidoreductase N-terminal" evidence="5">
    <location>
        <begin position="42"/>
        <end position="280"/>
    </location>
</feature>
<evidence type="ECO:0000256" key="4">
    <source>
        <dbReference type="ARBA" id="ARBA00023002"/>
    </source>
</evidence>
<comment type="similarity">
    <text evidence="1">Belongs to the GMC oxidoreductase family.</text>
</comment>
<organism evidence="7">
    <name type="scientific">hydrothermal vent metagenome</name>
    <dbReference type="NCBI Taxonomy" id="652676"/>
    <lineage>
        <taxon>unclassified sequences</taxon>
        <taxon>metagenomes</taxon>
        <taxon>ecological metagenomes</taxon>
    </lineage>
</organism>
<dbReference type="InterPro" id="IPR000172">
    <property type="entry name" value="GMC_OxRdtase_N"/>
</dbReference>
<keyword evidence="3" id="KW-0274">FAD</keyword>
<evidence type="ECO:0000256" key="3">
    <source>
        <dbReference type="ARBA" id="ARBA00022827"/>
    </source>
</evidence>
<dbReference type="PANTHER" id="PTHR46056">
    <property type="entry name" value="LONG-CHAIN-ALCOHOL OXIDASE"/>
    <property type="match status" value="1"/>
</dbReference>
<evidence type="ECO:0000256" key="1">
    <source>
        <dbReference type="ARBA" id="ARBA00010790"/>
    </source>
</evidence>
<evidence type="ECO:0000259" key="6">
    <source>
        <dbReference type="Pfam" id="PF05199"/>
    </source>
</evidence>
<dbReference type="PANTHER" id="PTHR46056:SF12">
    <property type="entry name" value="LONG-CHAIN-ALCOHOL OXIDASE"/>
    <property type="match status" value="1"/>
</dbReference>
<dbReference type="Gene3D" id="3.50.50.60">
    <property type="entry name" value="FAD/NAD(P)-binding domain"/>
    <property type="match status" value="2"/>
</dbReference>
<gene>
    <name evidence="7" type="ORF">MNBD_DELTA01-968</name>
</gene>
<dbReference type="AlphaFoldDB" id="A0A3B0QPT1"/>
<evidence type="ECO:0008006" key="8">
    <source>
        <dbReference type="Google" id="ProtNLM"/>
    </source>
</evidence>
<dbReference type="GO" id="GO:0016614">
    <property type="term" value="F:oxidoreductase activity, acting on CH-OH group of donors"/>
    <property type="evidence" value="ECO:0007669"/>
    <property type="project" value="InterPro"/>
</dbReference>
<dbReference type="Pfam" id="PF00732">
    <property type="entry name" value="GMC_oxred_N"/>
    <property type="match status" value="1"/>
</dbReference>
<keyword evidence="2" id="KW-0285">Flavoprotein</keyword>
<proteinExistence type="inferred from homology"/>
<evidence type="ECO:0000259" key="5">
    <source>
        <dbReference type="Pfam" id="PF00732"/>
    </source>
</evidence>
<feature type="non-terminal residue" evidence="7">
    <location>
        <position position="1"/>
    </location>
</feature>
<dbReference type="InterPro" id="IPR007867">
    <property type="entry name" value="GMC_OxRtase_C"/>
</dbReference>
<evidence type="ECO:0000313" key="7">
    <source>
        <dbReference type="EMBL" id="VAV83694.1"/>
    </source>
</evidence>
<keyword evidence="4" id="KW-0560">Oxidoreductase</keyword>
<sequence>GGAAAYALSQNAQGKKIVVLERGELYTSDDFNQLERDMVPALYRTPGFRPTDEFGVVVLQGSLVGGTAVLNHAICYEVPPKVTLDWKVKDGTDELDISEQLKAGGYYKKVQEMIHYKEIRHFSLNKNAQVLLRGIKEMKADEGPEGLHGVFEYHTRNTKAKIEPDGNAGENYHELTCTGCGCCPLGCRYDRKQTPLITFIPAAIQNGLDKVGGNEVRIFKNAEVSEVLHEGGEVTGVRVGGKVIQAKTVIAACGALNSARLLMNSGIDNAQLGRNIALHPSPLVYALFDEDIYADWGVPMAASYIENQFPDKDETFPDGFGYILETIYSHPATAALTMPFVTMKERMKDYNKMSSVAIILHDKPVGVIKNPKSPLTCVSYKVDAEDKKKLRHGIKTAARIYLKAGAKEVFTSHEKEVVFRSEADLDKADACDFEPGDILLASAHPQGGCMMGSKGKGVVDYNGHSHDIKNLYVSDASLYPTSLGVNPQLTTMAMGMKIGEYIANKQ</sequence>
<dbReference type="SUPFAM" id="SSF51905">
    <property type="entry name" value="FAD/NAD(P)-binding domain"/>
    <property type="match status" value="1"/>
</dbReference>
<dbReference type="InterPro" id="IPR036188">
    <property type="entry name" value="FAD/NAD-bd_sf"/>
</dbReference>
<accession>A0A3B0QPT1</accession>
<dbReference type="EMBL" id="UOEA01000045">
    <property type="protein sequence ID" value="VAV83694.1"/>
    <property type="molecule type" value="Genomic_DNA"/>
</dbReference>
<name>A0A3B0QPT1_9ZZZZ</name>
<evidence type="ECO:0000256" key="2">
    <source>
        <dbReference type="ARBA" id="ARBA00022630"/>
    </source>
</evidence>
<dbReference type="Pfam" id="PF05199">
    <property type="entry name" value="GMC_oxred_C"/>
    <property type="match status" value="1"/>
</dbReference>
<dbReference type="GO" id="GO:0050660">
    <property type="term" value="F:flavin adenine dinucleotide binding"/>
    <property type="evidence" value="ECO:0007669"/>
    <property type="project" value="InterPro"/>
</dbReference>